<evidence type="ECO:0008006" key="4">
    <source>
        <dbReference type="Google" id="ProtNLM"/>
    </source>
</evidence>
<dbReference type="SUPFAM" id="SSF49464">
    <property type="entry name" value="Carboxypeptidase regulatory domain-like"/>
    <property type="match status" value="1"/>
</dbReference>
<dbReference type="InterPro" id="IPR008969">
    <property type="entry name" value="CarboxyPept-like_regulatory"/>
</dbReference>
<dbReference type="EMBL" id="QEHR01000008">
    <property type="protein sequence ID" value="PVW13544.1"/>
    <property type="molecule type" value="Genomic_DNA"/>
</dbReference>
<name>A0A2U0HXF4_9FLAO</name>
<organism evidence="2 3">
    <name type="scientific">Marixanthomonas spongiae</name>
    <dbReference type="NCBI Taxonomy" id="2174845"/>
    <lineage>
        <taxon>Bacteria</taxon>
        <taxon>Pseudomonadati</taxon>
        <taxon>Bacteroidota</taxon>
        <taxon>Flavobacteriia</taxon>
        <taxon>Flavobacteriales</taxon>
        <taxon>Flavobacteriaceae</taxon>
        <taxon>Marixanthomonas</taxon>
    </lineage>
</organism>
<evidence type="ECO:0000313" key="2">
    <source>
        <dbReference type="EMBL" id="PVW13544.1"/>
    </source>
</evidence>
<dbReference type="OrthoDB" id="983143at2"/>
<dbReference type="RefSeq" id="WP_116695173.1">
    <property type="nucleotide sequence ID" value="NZ_QEHR01000008.1"/>
</dbReference>
<evidence type="ECO:0000256" key="1">
    <source>
        <dbReference type="SAM" id="SignalP"/>
    </source>
</evidence>
<dbReference type="AlphaFoldDB" id="A0A2U0HXF4"/>
<evidence type="ECO:0000313" key="3">
    <source>
        <dbReference type="Proteomes" id="UP000245962"/>
    </source>
</evidence>
<feature type="signal peptide" evidence="1">
    <location>
        <begin position="1"/>
        <end position="18"/>
    </location>
</feature>
<proteinExistence type="predicted"/>
<dbReference type="Pfam" id="PF18939">
    <property type="entry name" value="DUF5686"/>
    <property type="match status" value="1"/>
</dbReference>
<dbReference type="Gene3D" id="2.60.40.1120">
    <property type="entry name" value="Carboxypeptidase-like, regulatory domain"/>
    <property type="match status" value="1"/>
</dbReference>
<reference evidence="2 3" key="1">
    <citation type="submission" date="2018-04" db="EMBL/GenBank/DDBJ databases">
        <title>Marixanthomonas spongiae HN-E44 sp. nov., isolated from a marine sponge.</title>
        <authorList>
            <person name="Luo L."/>
            <person name="Zhuang L."/>
        </authorList>
    </citation>
    <scope>NUCLEOTIDE SEQUENCE [LARGE SCALE GENOMIC DNA]</scope>
    <source>
        <strain evidence="2 3">HN-E44</strain>
    </source>
</reference>
<dbReference type="Pfam" id="PF13715">
    <property type="entry name" value="CarbopepD_reg_2"/>
    <property type="match status" value="1"/>
</dbReference>
<keyword evidence="1" id="KW-0732">Signal</keyword>
<dbReference type="Proteomes" id="UP000245962">
    <property type="component" value="Unassembled WGS sequence"/>
</dbReference>
<gene>
    <name evidence="2" type="ORF">DDV96_12870</name>
</gene>
<comment type="caution">
    <text evidence="2">The sequence shown here is derived from an EMBL/GenBank/DDBJ whole genome shotgun (WGS) entry which is preliminary data.</text>
</comment>
<feature type="chain" id="PRO_5015756328" description="Carboxypeptidase-like regulatory domain-containing protein" evidence="1">
    <location>
        <begin position="19"/>
        <end position="825"/>
    </location>
</feature>
<accession>A0A2U0HXF4</accession>
<dbReference type="InterPro" id="IPR043741">
    <property type="entry name" value="DUF5686"/>
</dbReference>
<keyword evidence="3" id="KW-1185">Reference proteome</keyword>
<sequence length="825" mass="94191">MTRFVLAFALLSTIISQAQIVGKVTDTNNNPLPFVNIYLKDSYKGTTTNDTGNFRLDVSEANTYEIIFQFLGYKTVTKNIDATSFPYVLNVTMDEESVSLDEVVVSNTEDPAYRIIRETIAKRKENLKKHSAFTADFYSRGIWRVEDLPEKVLGQEIGDFDGALDSTRTGIIYLSETISEIAYRQPDDFKEKIIASKVSGNDNGFSFNSAQDANFSFYENTVNLNASIVSPIADNALNYYTYKLDGVFYEGNKLINKIKVTPKRPKDRVWDGFIYIVEDDWQLYGVELNTTGSAIQVPMVNKLLFKQNFKFDTKTDSWVKRSQTIDFSFKFLGFQGDGQFIAVYSNYDFQPQFSEKSFTNEVLLFTENANKKDSLFWKGTRPVPLTDEELRDYVRKDSIQELRKSKTYLDSVDSVSNKVKPLDIVTSYSYKNSYDKWSVSYDGIFPGINFNTVQGWNASAGLRYFKWYDENQTEWLSIYGDANYGISEDRLRFTGGITKNFNRTNRLRLSLLGGSKVQQFNAEAPISPIVNTVSSLFFERNYMKLYGLNYAKAAYSQELFNGLRIFTNFGYEQRKPLFNTTDYVTIPNEDVSYTSNNPLNPSDFNNAAIDEHHIFKTGVRADITFGQKYMTYPDGKYNLGNTKYPALSVTFENGLGASNDDYNYSQLRASLSQNINTGTKGEFAYNLKAGTFFNAENISFVDYQHFNGNQTRLGTSSKYTNVFNLLPYYQLSTNKSYFEGHLEHDFKGWILGKIPGINQLNFNLVAGAHLLSIDNNKPYSEFSVGIDNLGFGNFRFLRLDYVRSYYNGRSDGAFIFGLKFLGFID</sequence>
<protein>
    <recommendedName>
        <fullName evidence="4">Carboxypeptidase-like regulatory domain-containing protein</fullName>
    </recommendedName>
</protein>